<name>A0A5J4RX67_9ZZZZ</name>
<reference evidence="2" key="1">
    <citation type="submission" date="2019-03" db="EMBL/GenBank/DDBJ databases">
        <title>Single cell metagenomics reveals metabolic interactions within the superorganism composed of flagellate Streblomastix strix and complex community of Bacteroidetes bacteria on its surface.</title>
        <authorList>
            <person name="Treitli S.C."/>
            <person name="Kolisko M."/>
            <person name="Husnik F."/>
            <person name="Keeling P."/>
            <person name="Hampl V."/>
        </authorList>
    </citation>
    <scope>NUCLEOTIDE SEQUENCE</scope>
    <source>
        <strain evidence="2">STM</strain>
    </source>
</reference>
<comment type="caution">
    <text evidence="2">The sequence shown here is derived from an EMBL/GenBank/DDBJ whole genome shotgun (WGS) entry which is preliminary data.</text>
</comment>
<dbReference type="GO" id="GO:0003677">
    <property type="term" value="F:DNA binding"/>
    <property type="evidence" value="ECO:0007669"/>
    <property type="project" value="InterPro"/>
</dbReference>
<gene>
    <name evidence="2" type="ORF">EZS27_013647</name>
</gene>
<dbReference type="Gene3D" id="1.10.260.40">
    <property type="entry name" value="lambda repressor-like DNA-binding domains"/>
    <property type="match status" value="1"/>
</dbReference>
<dbReference type="InterPro" id="IPR001387">
    <property type="entry name" value="Cro/C1-type_HTH"/>
</dbReference>
<accession>A0A5J4RX67</accession>
<evidence type="ECO:0000259" key="1">
    <source>
        <dbReference type="PROSITE" id="PS50943"/>
    </source>
</evidence>
<protein>
    <submittedName>
        <fullName evidence="2">HTH-type transcriptional regulator SinR</fullName>
    </submittedName>
</protein>
<feature type="domain" description="HTH cro/C1-type" evidence="1">
    <location>
        <begin position="5"/>
        <end position="57"/>
    </location>
</feature>
<dbReference type="AlphaFoldDB" id="A0A5J4RX67"/>
<dbReference type="Pfam" id="PF01381">
    <property type="entry name" value="HTH_3"/>
    <property type="match status" value="1"/>
</dbReference>
<organism evidence="2">
    <name type="scientific">termite gut metagenome</name>
    <dbReference type="NCBI Taxonomy" id="433724"/>
    <lineage>
        <taxon>unclassified sequences</taxon>
        <taxon>metagenomes</taxon>
        <taxon>organismal metagenomes</taxon>
    </lineage>
</organism>
<evidence type="ECO:0000313" key="2">
    <source>
        <dbReference type="EMBL" id="KAA6338349.1"/>
    </source>
</evidence>
<dbReference type="SMART" id="SM00530">
    <property type="entry name" value="HTH_XRE"/>
    <property type="match status" value="1"/>
</dbReference>
<dbReference type="PROSITE" id="PS50943">
    <property type="entry name" value="HTH_CROC1"/>
    <property type="match status" value="1"/>
</dbReference>
<sequence>MNFRVKEICKSKGILMEELAGMLGVTPNTLTRNINGNPTIETLEKIANALNVDISALFSEKEPIFGVLIFNGNTYRIDSFSTLNAFFKDYADYLKLEKEEKE</sequence>
<proteinExistence type="predicted"/>
<dbReference type="InterPro" id="IPR010982">
    <property type="entry name" value="Lambda_DNA-bd_dom_sf"/>
</dbReference>
<dbReference type="SUPFAM" id="SSF47413">
    <property type="entry name" value="lambda repressor-like DNA-binding domains"/>
    <property type="match status" value="1"/>
</dbReference>
<dbReference type="CDD" id="cd00093">
    <property type="entry name" value="HTH_XRE"/>
    <property type="match status" value="1"/>
</dbReference>
<dbReference type="EMBL" id="SNRY01000625">
    <property type="protein sequence ID" value="KAA6338349.1"/>
    <property type="molecule type" value="Genomic_DNA"/>
</dbReference>